<keyword evidence="3 5" id="KW-1133">Transmembrane helix</keyword>
<dbReference type="AlphaFoldDB" id="A0A6C0IV80"/>
<evidence type="ECO:0000313" key="6">
    <source>
        <dbReference type="EMBL" id="QHT97148.1"/>
    </source>
</evidence>
<proteinExistence type="predicted"/>
<sequence length="155" mass="16742">MNIAENATLGFTDGVNTVISVAAGMVASGQFTSQQIVIVSIAEAVSGSISMGMSRYMSLDGSEHDESAVIESFMVSCGFVIATLATIIAFSTTEKPMVGFRRSILMTLIVLFIFGYYRSVLLDQNFLYSIGKLLVICIVATVSTYFIAKRFDKIS</sequence>
<protein>
    <recommendedName>
        <fullName evidence="7">VIT family protein</fullName>
    </recommendedName>
</protein>
<dbReference type="GO" id="GO:0030026">
    <property type="term" value="P:intracellular manganese ion homeostasis"/>
    <property type="evidence" value="ECO:0007669"/>
    <property type="project" value="InterPro"/>
</dbReference>
<accession>A0A6C0IV80</accession>
<evidence type="ECO:0000256" key="5">
    <source>
        <dbReference type="SAM" id="Phobius"/>
    </source>
</evidence>
<dbReference type="GO" id="GO:0012505">
    <property type="term" value="C:endomembrane system"/>
    <property type="evidence" value="ECO:0007669"/>
    <property type="project" value="UniProtKB-SubCell"/>
</dbReference>
<comment type="subcellular location">
    <subcellularLocation>
        <location evidence="1">Endomembrane system</location>
        <topology evidence="1">Multi-pass membrane protein</topology>
    </subcellularLocation>
</comment>
<evidence type="ECO:0000256" key="4">
    <source>
        <dbReference type="ARBA" id="ARBA00023136"/>
    </source>
</evidence>
<evidence type="ECO:0000256" key="3">
    <source>
        <dbReference type="ARBA" id="ARBA00022989"/>
    </source>
</evidence>
<evidence type="ECO:0000256" key="1">
    <source>
        <dbReference type="ARBA" id="ARBA00004127"/>
    </source>
</evidence>
<dbReference type="GO" id="GO:0005384">
    <property type="term" value="F:manganese ion transmembrane transporter activity"/>
    <property type="evidence" value="ECO:0007669"/>
    <property type="project" value="InterPro"/>
</dbReference>
<dbReference type="InterPro" id="IPR008217">
    <property type="entry name" value="Ccc1_fam"/>
</dbReference>
<evidence type="ECO:0008006" key="7">
    <source>
        <dbReference type="Google" id="ProtNLM"/>
    </source>
</evidence>
<organism evidence="6">
    <name type="scientific">viral metagenome</name>
    <dbReference type="NCBI Taxonomy" id="1070528"/>
    <lineage>
        <taxon>unclassified sequences</taxon>
        <taxon>metagenomes</taxon>
        <taxon>organismal metagenomes</taxon>
    </lineage>
</organism>
<dbReference type="Pfam" id="PF01988">
    <property type="entry name" value="VIT1"/>
    <property type="match status" value="2"/>
</dbReference>
<feature type="transmembrane region" description="Helical" evidence="5">
    <location>
        <begin position="126"/>
        <end position="148"/>
    </location>
</feature>
<name>A0A6C0IV80_9ZZZZ</name>
<evidence type="ECO:0000256" key="2">
    <source>
        <dbReference type="ARBA" id="ARBA00022692"/>
    </source>
</evidence>
<feature type="transmembrane region" description="Helical" evidence="5">
    <location>
        <begin position="68"/>
        <end position="91"/>
    </location>
</feature>
<keyword evidence="2 5" id="KW-0812">Transmembrane</keyword>
<dbReference type="EMBL" id="MN740272">
    <property type="protein sequence ID" value="QHT97148.1"/>
    <property type="molecule type" value="Genomic_DNA"/>
</dbReference>
<reference evidence="6" key="1">
    <citation type="journal article" date="2020" name="Nature">
        <title>Giant virus diversity and host interactions through global metagenomics.</title>
        <authorList>
            <person name="Schulz F."/>
            <person name="Roux S."/>
            <person name="Paez-Espino D."/>
            <person name="Jungbluth S."/>
            <person name="Walsh D.A."/>
            <person name="Denef V.J."/>
            <person name="McMahon K.D."/>
            <person name="Konstantinidis K.T."/>
            <person name="Eloe-Fadrosh E.A."/>
            <person name="Kyrpides N.C."/>
            <person name="Woyke T."/>
        </authorList>
    </citation>
    <scope>NUCLEOTIDE SEQUENCE</scope>
    <source>
        <strain evidence="6">GVMAG-M-3300024510-1</strain>
    </source>
</reference>
<feature type="transmembrane region" description="Helical" evidence="5">
    <location>
        <begin position="103"/>
        <end position="120"/>
    </location>
</feature>
<keyword evidence="4 5" id="KW-0472">Membrane</keyword>